<name>A0A0D8XI03_DICVI</name>
<evidence type="ECO:0000256" key="1">
    <source>
        <dbReference type="SAM" id="Phobius"/>
    </source>
</evidence>
<dbReference type="GO" id="GO:0005739">
    <property type="term" value="C:mitochondrion"/>
    <property type="evidence" value="ECO:0007669"/>
    <property type="project" value="TreeGrafter"/>
</dbReference>
<dbReference type="PANTHER" id="PTHR42808:SF3">
    <property type="entry name" value="HYDROXYSTEROID DEHYDROGENASE-LIKE PROTEIN 2"/>
    <property type="match status" value="1"/>
</dbReference>
<dbReference type="OrthoDB" id="5327538at2759"/>
<organism evidence="2 3">
    <name type="scientific">Dictyocaulus viviparus</name>
    <name type="common">Bovine lungworm</name>
    <dbReference type="NCBI Taxonomy" id="29172"/>
    <lineage>
        <taxon>Eukaryota</taxon>
        <taxon>Metazoa</taxon>
        <taxon>Ecdysozoa</taxon>
        <taxon>Nematoda</taxon>
        <taxon>Chromadorea</taxon>
        <taxon>Rhabditida</taxon>
        <taxon>Rhabditina</taxon>
        <taxon>Rhabditomorpha</taxon>
        <taxon>Strongyloidea</taxon>
        <taxon>Metastrongylidae</taxon>
        <taxon>Dictyocaulus</taxon>
    </lineage>
</organism>
<dbReference type="AlphaFoldDB" id="A0A0D8XI03"/>
<feature type="transmembrane region" description="Helical" evidence="1">
    <location>
        <begin position="194"/>
        <end position="216"/>
    </location>
</feature>
<dbReference type="EMBL" id="KN716567">
    <property type="protein sequence ID" value="KJH43362.1"/>
    <property type="molecule type" value="Genomic_DNA"/>
</dbReference>
<keyword evidence="3" id="KW-1185">Reference proteome</keyword>
<dbReference type="InterPro" id="IPR036527">
    <property type="entry name" value="SCP2_sterol-bd_dom_sf"/>
</dbReference>
<dbReference type="SUPFAM" id="SSF55718">
    <property type="entry name" value="SCP-like"/>
    <property type="match status" value="1"/>
</dbReference>
<reference evidence="2 3" key="1">
    <citation type="submission" date="2013-11" db="EMBL/GenBank/DDBJ databases">
        <title>Draft genome of the bovine lungworm Dictyocaulus viviparus.</title>
        <authorList>
            <person name="Mitreva M."/>
        </authorList>
    </citation>
    <scope>NUCLEOTIDE SEQUENCE [LARGE SCALE GENOMIC DNA]</scope>
    <source>
        <strain evidence="2 3">HannoverDv2000</strain>
    </source>
</reference>
<dbReference type="Gene3D" id="3.30.1050.10">
    <property type="entry name" value="SCP2 sterol-binding domain"/>
    <property type="match status" value="1"/>
</dbReference>
<proteinExistence type="predicted"/>
<evidence type="ECO:0000313" key="3">
    <source>
        <dbReference type="Proteomes" id="UP000053766"/>
    </source>
</evidence>
<evidence type="ECO:0000313" key="2">
    <source>
        <dbReference type="EMBL" id="KJH43362.1"/>
    </source>
</evidence>
<gene>
    <name evidence="2" type="ORF">DICVIV_10630</name>
</gene>
<keyword evidence="1" id="KW-0472">Membrane</keyword>
<dbReference type="STRING" id="29172.A0A0D8XI03"/>
<protein>
    <submittedName>
        <fullName evidence="2">Uncharacterized protein</fullName>
    </submittedName>
</protein>
<keyword evidence="1" id="KW-0812">Transmembrane</keyword>
<accession>A0A0D8XI03</accession>
<keyword evidence="1" id="KW-1133">Transmembrane helix</keyword>
<reference evidence="3" key="2">
    <citation type="journal article" date="2016" name="Sci. Rep.">
        <title>Dictyocaulus viviparus genome, variome and transcriptome elucidate lungworm biology and support future intervention.</title>
        <authorList>
            <person name="McNulty S.N."/>
            <person name="Strube C."/>
            <person name="Rosa B.A."/>
            <person name="Martin J.C."/>
            <person name="Tyagi R."/>
            <person name="Choi Y.J."/>
            <person name="Wang Q."/>
            <person name="Hallsworth Pepin K."/>
            <person name="Zhang X."/>
            <person name="Ozersky P."/>
            <person name="Wilson R.K."/>
            <person name="Sternberg P.W."/>
            <person name="Gasser R.B."/>
            <person name="Mitreva M."/>
        </authorList>
    </citation>
    <scope>NUCLEOTIDE SEQUENCE [LARGE SCALE GENOMIC DNA]</scope>
    <source>
        <strain evidence="3">HannoverDv2000</strain>
    </source>
</reference>
<sequence>MLKYKKFIFVVIVSENYAFNQAEIMADAAYVMLSKNSRDYTGNFAIDEEVLRAEGVTNFTKYAVDPSMFQYHKSRVFYFNKVFVLYQSYDFVIGAPLTADFFIPSIENYPETFTRSTEIHETINQFKKVSVEEDIANVLIGIKKFLSEELVEKMSTVYEFTLTGDEPRKILLDLKHGSGSITENADGNADVKLIPFYIAIFILFYSLLLFLLMYALEIVSHKEC</sequence>
<dbReference type="PANTHER" id="PTHR42808">
    <property type="entry name" value="HYDROXYSTEROID DEHYDROGENASE-LIKE PROTEIN 2"/>
    <property type="match status" value="1"/>
</dbReference>
<dbReference type="Proteomes" id="UP000053766">
    <property type="component" value="Unassembled WGS sequence"/>
</dbReference>
<dbReference type="InterPro" id="IPR051935">
    <property type="entry name" value="HSDL2"/>
</dbReference>